<evidence type="ECO:0000313" key="8">
    <source>
        <dbReference type="Proteomes" id="UP000198767"/>
    </source>
</evidence>
<evidence type="ECO:0000256" key="1">
    <source>
        <dbReference type="ARBA" id="ARBA00023002"/>
    </source>
</evidence>
<evidence type="ECO:0000256" key="5">
    <source>
        <dbReference type="SAM" id="SignalP"/>
    </source>
</evidence>
<dbReference type="HAMAP" id="MF_01401">
    <property type="entry name" value="MsrA"/>
    <property type="match status" value="1"/>
</dbReference>
<evidence type="ECO:0000256" key="2">
    <source>
        <dbReference type="ARBA" id="ARBA00047806"/>
    </source>
</evidence>
<dbReference type="NCBIfam" id="TIGR00401">
    <property type="entry name" value="msrA"/>
    <property type="match status" value="1"/>
</dbReference>
<feature type="domain" description="Peptide methionine sulphoxide reductase MsrA" evidence="6">
    <location>
        <begin position="35"/>
        <end position="176"/>
    </location>
</feature>
<protein>
    <recommendedName>
        <fullName evidence="4">Peptide methionine sulfoxide reductase MsrA</fullName>
        <shortName evidence="4">Protein-methionine-S-oxide reductase</shortName>
        <ecNumber evidence="4">1.8.4.11</ecNumber>
    </recommendedName>
    <alternativeName>
        <fullName evidence="4">Peptide-methionine (S)-S-oxide reductase</fullName>
        <shortName evidence="4">Peptide Met(O) reductase</shortName>
    </alternativeName>
</protein>
<evidence type="ECO:0000259" key="6">
    <source>
        <dbReference type="Pfam" id="PF01625"/>
    </source>
</evidence>
<dbReference type="AlphaFoldDB" id="A0A1G5RDY5"/>
<evidence type="ECO:0000313" key="7">
    <source>
        <dbReference type="EMBL" id="SCZ72332.1"/>
    </source>
</evidence>
<dbReference type="PANTHER" id="PTHR43774:SF1">
    <property type="entry name" value="PEPTIDE METHIONINE SULFOXIDE REDUCTASE MSRA 2"/>
    <property type="match status" value="1"/>
</dbReference>
<keyword evidence="1 4" id="KW-0560">Oxidoreductase</keyword>
<dbReference type="EMBL" id="FMWG01000014">
    <property type="protein sequence ID" value="SCZ72332.1"/>
    <property type="molecule type" value="Genomic_DNA"/>
</dbReference>
<accession>A0A1G5RDY5</accession>
<evidence type="ECO:0000256" key="4">
    <source>
        <dbReference type="HAMAP-Rule" id="MF_01401"/>
    </source>
</evidence>
<keyword evidence="5" id="KW-0732">Signal</keyword>
<feature type="chain" id="PRO_5011717875" description="Peptide methionine sulfoxide reductase MsrA" evidence="5">
    <location>
        <begin position="26"/>
        <end position="222"/>
    </location>
</feature>
<dbReference type="PANTHER" id="PTHR43774">
    <property type="entry name" value="PEPTIDE METHIONINE SULFOXIDE REDUCTASE"/>
    <property type="match status" value="1"/>
</dbReference>
<feature type="signal peptide" evidence="5">
    <location>
        <begin position="1"/>
        <end position="25"/>
    </location>
</feature>
<dbReference type="STRING" id="1156985.SAMN04488118_11435"/>
<comment type="catalytic activity">
    <reaction evidence="3 4">
        <text>[thioredoxin]-disulfide + L-methionine + H2O = L-methionine (S)-S-oxide + [thioredoxin]-dithiol</text>
        <dbReference type="Rhea" id="RHEA:19993"/>
        <dbReference type="Rhea" id="RHEA-COMP:10698"/>
        <dbReference type="Rhea" id="RHEA-COMP:10700"/>
        <dbReference type="ChEBI" id="CHEBI:15377"/>
        <dbReference type="ChEBI" id="CHEBI:29950"/>
        <dbReference type="ChEBI" id="CHEBI:50058"/>
        <dbReference type="ChEBI" id="CHEBI:57844"/>
        <dbReference type="ChEBI" id="CHEBI:58772"/>
        <dbReference type="EC" id="1.8.4.11"/>
    </reaction>
</comment>
<dbReference type="Gene3D" id="3.30.1060.10">
    <property type="entry name" value="Peptide methionine sulphoxide reductase MsrA"/>
    <property type="match status" value="1"/>
</dbReference>
<dbReference type="InterPro" id="IPR036509">
    <property type="entry name" value="Met_Sox_Rdtase_MsrA_sf"/>
</dbReference>
<dbReference type="Pfam" id="PF01625">
    <property type="entry name" value="PMSR"/>
    <property type="match status" value="1"/>
</dbReference>
<dbReference type="EC" id="1.8.4.11" evidence="4"/>
<dbReference type="GO" id="GO:0008113">
    <property type="term" value="F:peptide-methionine (S)-S-oxide reductase activity"/>
    <property type="evidence" value="ECO:0007669"/>
    <property type="project" value="UniProtKB-UniRule"/>
</dbReference>
<proteinExistence type="inferred from homology"/>
<dbReference type="SUPFAM" id="SSF55068">
    <property type="entry name" value="Peptide methionine sulfoxide reductase"/>
    <property type="match status" value="1"/>
</dbReference>
<keyword evidence="8" id="KW-1185">Reference proteome</keyword>
<name>A0A1G5RDY5_9RHOB</name>
<dbReference type="Proteomes" id="UP000198767">
    <property type="component" value="Unassembled WGS sequence"/>
</dbReference>
<dbReference type="OrthoDB" id="4174719at2"/>
<reference evidence="7 8" key="1">
    <citation type="submission" date="2016-10" db="EMBL/GenBank/DDBJ databases">
        <authorList>
            <person name="de Groot N.N."/>
        </authorList>
    </citation>
    <scope>NUCLEOTIDE SEQUENCE [LARGE SCALE GENOMIC DNA]</scope>
    <source>
        <strain evidence="7 8">U95</strain>
    </source>
</reference>
<feature type="active site" evidence="4">
    <location>
        <position position="41"/>
    </location>
</feature>
<dbReference type="GO" id="GO:0033744">
    <property type="term" value="F:L-methionine:thioredoxin-disulfide S-oxidoreductase activity"/>
    <property type="evidence" value="ECO:0007669"/>
    <property type="project" value="RHEA"/>
</dbReference>
<comment type="similarity">
    <text evidence="4">Belongs to the MsrA Met sulfoxide reductase family.</text>
</comment>
<evidence type="ECO:0000256" key="3">
    <source>
        <dbReference type="ARBA" id="ARBA00048782"/>
    </source>
</evidence>
<sequence length="222" mass="24130">MRLFSSARKHMLLGGLIALASFAQANSSSAGTETLTVAGGCFWCVESDFESVPGVLDAVSGFTGGTVDNPTYKQVTKGGTGHYEAVKITFDSDKVSRAKLLDLFFQSVDPTDSGGQFCDRGASYRTAVFVSNTEEQKLAETAVRNAQRALGQTIVTPVLQAGAFYPADAYHQDYYKGSRLVITRFGPKKQSEAYKRYRAACGRDVRVQQLWGNDAPFIKAHK</sequence>
<dbReference type="RefSeq" id="WP_090220896.1">
    <property type="nucleotide sequence ID" value="NZ_CANMHN010000012.1"/>
</dbReference>
<gene>
    <name evidence="4" type="primary">msrA</name>
    <name evidence="7" type="ORF">SAMN04488118_11435</name>
</gene>
<dbReference type="InterPro" id="IPR002569">
    <property type="entry name" value="Met_Sox_Rdtase_MsrA_dom"/>
</dbReference>
<organism evidence="7 8">
    <name type="scientific">Epibacterium ulvae</name>
    <dbReference type="NCBI Taxonomy" id="1156985"/>
    <lineage>
        <taxon>Bacteria</taxon>
        <taxon>Pseudomonadati</taxon>
        <taxon>Pseudomonadota</taxon>
        <taxon>Alphaproteobacteria</taxon>
        <taxon>Rhodobacterales</taxon>
        <taxon>Roseobacteraceae</taxon>
        <taxon>Epibacterium</taxon>
    </lineage>
</organism>
<comment type="catalytic activity">
    <reaction evidence="2 4">
        <text>L-methionyl-[protein] + [thioredoxin]-disulfide + H2O = L-methionyl-(S)-S-oxide-[protein] + [thioredoxin]-dithiol</text>
        <dbReference type="Rhea" id="RHEA:14217"/>
        <dbReference type="Rhea" id="RHEA-COMP:10698"/>
        <dbReference type="Rhea" id="RHEA-COMP:10700"/>
        <dbReference type="Rhea" id="RHEA-COMP:12313"/>
        <dbReference type="Rhea" id="RHEA-COMP:12315"/>
        <dbReference type="ChEBI" id="CHEBI:15377"/>
        <dbReference type="ChEBI" id="CHEBI:16044"/>
        <dbReference type="ChEBI" id="CHEBI:29950"/>
        <dbReference type="ChEBI" id="CHEBI:44120"/>
        <dbReference type="ChEBI" id="CHEBI:50058"/>
        <dbReference type="EC" id="1.8.4.11"/>
    </reaction>
</comment>
<comment type="function">
    <text evidence="4">Has an important function as a repair enzyme for proteins that have been inactivated by oxidation. Catalyzes the reversible oxidation-reduction of methionine sulfoxide in proteins to methionine.</text>
</comment>